<dbReference type="InterPro" id="IPR016169">
    <property type="entry name" value="FAD-bd_PCMH_sub2"/>
</dbReference>
<evidence type="ECO:0000313" key="6">
    <source>
        <dbReference type="EMBL" id="QSZ37676.1"/>
    </source>
</evidence>
<keyword evidence="5" id="KW-0560">Oxidoreductase</keyword>
<evidence type="ECO:0000256" key="5">
    <source>
        <dbReference type="ARBA" id="ARBA00023002"/>
    </source>
</evidence>
<organism evidence="6 7">
    <name type="scientific">Monilinia vaccinii-corymbosi</name>
    <dbReference type="NCBI Taxonomy" id="61207"/>
    <lineage>
        <taxon>Eukaryota</taxon>
        <taxon>Fungi</taxon>
        <taxon>Dikarya</taxon>
        <taxon>Ascomycota</taxon>
        <taxon>Pezizomycotina</taxon>
        <taxon>Leotiomycetes</taxon>
        <taxon>Helotiales</taxon>
        <taxon>Sclerotiniaceae</taxon>
        <taxon>Monilinia</taxon>
    </lineage>
</organism>
<proteinExistence type="inferred from homology"/>
<protein>
    <recommendedName>
        <fullName evidence="8">FAD-binding PCMH-type domain-containing protein</fullName>
    </recommendedName>
</protein>
<dbReference type="PANTHER" id="PTHR42973:SF39">
    <property type="entry name" value="FAD-BINDING PCMH-TYPE DOMAIN-CONTAINING PROTEIN"/>
    <property type="match status" value="1"/>
</dbReference>
<dbReference type="Proteomes" id="UP000672032">
    <property type="component" value="Chromosome 9"/>
</dbReference>
<evidence type="ECO:0000313" key="7">
    <source>
        <dbReference type="Proteomes" id="UP000672032"/>
    </source>
</evidence>
<dbReference type="AlphaFoldDB" id="A0A8A3PSE8"/>
<keyword evidence="7" id="KW-1185">Reference proteome</keyword>
<dbReference type="OrthoDB" id="9983560at2759"/>
<dbReference type="PANTHER" id="PTHR42973">
    <property type="entry name" value="BINDING OXIDOREDUCTASE, PUTATIVE (AFU_ORTHOLOGUE AFUA_1G17690)-RELATED"/>
    <property type="match status" value="1"/>
</dbReference>
<keyword evidence="4" id="KW-0274">FAD</keyword>
<dbReference type="EMBL" id="CP063413">
    <property type="protein sequence ID" value="QSZ37676.1"/>
    <property type="molecule type" value="Genomic_DNA"/>
</dbReference>
<comment type="cofactor">
    <cofactor evidence="1">
        <name>FAD</name>
        <dbReference type="ChEBI" id="CHEBI:57692"/>
    </cofactor>
</comment>
<dbReference type="SUPFAM" id="SSF56176">
    <property type="entry name" value="FAD-binding/transporter-associated domain-like"/>
    <property type="match status" value="1"/>
</dbReference>
<dbReference type="InterPro" id="IPR036318">
    <property type="entry name" value="FAD-bd_PCMH-like_sf"/>
</dbReference>
<evidence type="ECO:0000256" key="1">
    <source>
        <dbReference type="ARBA" id="ARBA00001974"/>
    </source>
</evidence>
<keyword evidence="3" id="KW-0285">Flavoprotein</keyword>
<accession>A0A8A3PSE8</accession>
<dbReference type="GO" id="GO:0016491">
    <property type="term" value="F:oxidoreductase activity"/>
    <property type="evidence" value="ECO:0007669"/>
    <property type="project" value="UniProtKB-KW"/>
</dbReference>
<dbReference type="Gene3D" id="3.30.465.10">
    <property type="match status" value="1"/>
</dbReference>
<evidence type="ECO:0000256" key="2">
    <source>
        <dbReference type="ARBA" id="ARBA00005466"/>
    </source>
</evidence>
<comment type="similarity">
    <text evidence="2">Belongs to the oxygen-dependent FAD-linked oxidoreductase family.</text>
</comment>
<evidence type="ECO:0008006" key="8">
    <source>
        <dbReference type="Google" id="ProtNLM"/>
    </source>
</evidence>
<reference evidence="6" key="1">
    <citation type="submission" date="2020-10" db="EMBL/GenBank/DDBJ databases">
        <title>Genome Sequence of Monilinia vaccinii-corymbosi Sheds Light on Mummy Berry Disease Infection of Blueberry and Mating Type.</title>
        <authorList>
            <person name="Yow A.G."/>
            <person name="Zhang Y."/>
            <person name="Bansal K."/>
            <person name="Eacker S.M."/>
            <person name="Sullivan S."/>
            <person name="Liachko I."/>
            <person name="Cubeta M.A."/>
            <person name="Rollins J.A."/>
            <person name="Ashrafi H."/>
        </authorList>
    </citation>
    <scope>NUCLEOTIDE SEQUENCE</scope>
    <source>
        <strain evidence="6">RL-1</strain>
    </source>
</reference>
<gene>
    <name evidence="6" type="ORF">DSL72_008775</name>
</gene>
<evidence type="ECO:0000256" key="4">
    <source>
        <dbReference type="ARBA" id="ARBA00022827"/>
    </source>
</evidence>
<evidence type="ECO:0000256" key="3">
    <source>
        <dbReference type="ARBA" id="ARBA00022630"/>
    </source>
</evidence>
<name>A0A8A3PSE8_9HELO</name>
<dbReference type="GO" id="GO:0050660">
    <property type="term" value="F:flavin adenine dinucleotide binding"/>
    <property type="evidence" value="ECO:0007669"/>
    <property type="project" value="InterPro"/>
</dbReference>
<sequence length="209" mass="22642">MGADIQAFKVYEFAQSNDVTVVGGECRTVDVAGEHVIGGGHWPLSSIYGMTADQILAIEVVNPDGRFVTVSASENTDLYWALRGGSGSTFGVVTSLNCKVYPVITSTVMTFSFEVGGVRTDFDYFTDHVEKGIYGYSSIFAAGPYAWSCRMQPFSATNYTAAELDTLVAPWVAQLNDLGNRKKHLITTGCNCGEIFLLILALTYPSRIS</sequence>
<dbReference type="InterPro" id="IPR050416">
    <property type="entry name" value="FAD-linked_Oxidoreductase"/>
</dbReference>